<feature type="transmembrane region" description="Helical" evidence="1">
    <location>
        <begin position="47"/>
        <end position="80"/>
    </location>
</feature>
<keyword evidence="1" id="KW-0812">Transmembrane</keyword>
<evidence type="ECO:0000313" key="3">
    <source>
        <dbReference type="EMBL" id="CAJ1401270.1"/>
    </source>
</evidence>
<protein>
    <submittedName>
        <fullName evidence="3">Uncharacterized protein</fullName>
    </submittedName>
</protein>
<evidence type="ECO:0000313" key="4">
    <source>
        <dbReference type="Proteomes" id="UP001178507"/>
    </source>
</evidence>
<dbReference type="EMBL" id="CAUJNA010003407">
    <property type="protein sequence ID" value="CAJ1401270.1"/>
    <property type="molecule type" value="Genomic_DNA"/>
</dbReference>
<comment type="caution">
    <text evidence="3">The sequence shown here is derived from an EMBL/GenBank/DDBJ whole genome shotgun (WGS) entry which is preliminary data.</text>
</comment>
<proteinExistence type="predicted"/>
<name>A0AA36N710_9DINO</name>
<feature type="signal peptide" evidence="2">
    <location>
        <begin position="1"/>
        <end position="23"/>
    </location>
</feature>
<reference evidence="3" key="1">
    <citation type="submission" date="2023-08" db="EMBL/GenBank/DDBJ databases">
        <authorList>
            <person name="Chen Y."/>
            <person name="Shah S."/>
            <person name="Dougan E. K."/>
            <person name="Thang M."/>
            <person name="Chan C."/>
        </authorList>
    </citation>
    <scope>NUCLEOTIDE SEQUENCE</scope>
</reference>
<keyword evidence="2" id="KW-0732">Signal</keyword>
<accession>A0AA36N710</accession>
<dbReference type="Proteomes" id="UP001178507">
    <property type="component" value="Unassembled WGS sequence"/>
</dbReference>
<sequence>MPGLLIGASAFLILLSLFLKMRSLPETSEEAVAASSKPWQRFYRGWLLPLIGIVTLLAVGVSLSVWIGGSALYAAMLIFLPIGPLNKFIHARVDTFLLCYAGRGSDLVFWQNVLQVLVNLPLLLANCLAAEAAGCGKEDQSAAELQAATAVILVGVGALALPCLYFLAVEPFRRPSHRLCHLVDESLGWHEE</sequence>
<keyword evidence="1" id="KW-1133">Transmembrane helix</keyword>
<feature type="chain" id="PRO_5041438349" evidence="2">
    <location>
        <begin position="24"/>
        <end position="192"/>
    </location>
</feature>
<organism evidence="3 4">
    <name type="scientific">Effrenium voratum</name>
    <dbReference type="NCBI Taxonomy" id="2562239"/>
    <lineage>
        <taxon>Eukaryota</taxon>
        <taxon>Sar</taxon>
        <taxon>Alveolata</taxon>
        <taxon>Dinophyceae</taxon>
        <taxon>Suessiales</taxon>
        <taxon>Symbiodiniaceae</taxon>
        <taxon>Effrenium</taxon>
    </lineage>
</organism>
<keyword evidence="4" id="KW-1185">Reference proteome</keyword>
<evidence type="ECO:0000256" key="2">
    <source>
        <dbReference type="SAM" id="SignalP"/>
    </source>
</evidence>
<dbReference type="AlphaFoldDB" id="A0AA36N710"/>
<gene>
    <name evidence="3" type="ORF">EVOR1521_LOCUS24455</name>
</gene>
<feature type="transmembrane region" description="Helical" evidence="1">
    <location>
        <begin position="145"/>
        <end position="168"/>
    </location>
</feature>
<keyword evidence="1" id="KW-0472">Membrane</keyword>
<evidence type="ECO:0000256" key="1">
    <source>
        <dbReference type="SAM" id="Phobius"/>
    </source>
</evidence>